<dbReference type="Proteomes" id="UP001373714">
    <property type="component" value="Unassembled WGS sequence"/>
</dbReference>
<reference evidence="2 3" key="1">
    <citation type="submission" date="2019-10" db="EMBL/GenBank/DDBJ databases">
        <authorList>
            <person name="Palmer J.M."/>
        </authorList>
    </citation>
    <scope>NUCLEOTIDE SEQUENCE [LARGE SCALE GENOMIC DNA]</scope>
    <source>
        <strain evidence="2 3">TWF730</strain>
    </source>
</reference>
<protein>
    <submittedName>
        <fullName evidence="2">Uncharacterized protein</fullName>
    </submittedName>
</protein>
<dbReference type="AlphaFoldDB" id="A0AAV9UPJ3"/>
<evidence type="ECO:0000313" key="2">
    <source>
        <dbReference type="EMBL" id="KAK6346279.1"/>
    </source>
</evidence>
<feature type="region of interest" description="Disordered" evidence="1">
    <location>
        <begin position="118"/>
        <end position="171"/>
    </location>
</feature>
<name>A0AAV9UPJ3_9PEZI</name>
<evidence type="ECO:0000256" key="1">
    <source>
        <dbReference type="SAM" id="MobiDB-lite"/>
    </source>
</evidence>
<proteinExistence type="predicted"/>
<keyword evidence="3" id="KW-1185">Reference proteome</keyword>
<gene>
    <name evidence="2" type="ORF">TWF730_010609</name>
</gene>
<accession>A0AAV9UPJ3</accession>
<feature type="compositionally biased region" description="Basic and acidic residues" evidence="1">
    <location>
        <begin position="259"/>
        <end position="278"/>
    </location>
</feature>
<comment type="caution">
    <text evidence="2">The sequence shown here is derived from an EMBL/GenBank/DDBJ whole genome shotgun (WGS) entry which is preliminary data.</text>
</comment>
<sequence length="315" mass="35817">MCTEYECWFECGHPVPYARKIVGADGKVAEAYGANWNNAFPTGIVTKHCPKFLSSGDVCPVQDRMIITERWPALCPDSKTCQRITKFDDDNCPLLQQDSLKFGDIKLQKKWKNLSEKRRAEHYKNSARINQPPVWGRKGPHTKKPRNVKTKDERERERESKGRTRDRTEVDERDLVAARTLANLASWKPKSGRKKADHKVDIQQPTEKNGKKRGFEVIEDDTRLGSEPVKKRTKKDEKPMEAMPKPAGKKKAESMGPEPKPKEKVESKTKRGAPKDKAISAPTANLQTKGRRRATDAAGQKPEPAPKRQRKETRA</sequence>
<organism evidence="2 3">
    <name type="scientific">Orbilia blumenaviensis</name>
    <dbReference type="NCBI Taxonomy" id="1796055"/>
    <lineage>
        <taxon>Eukaryota</taxon>
        <taxon>Fungi</taxon>
        <taxon>Dikarya</taxon>
        <taxon>Ascomycota</taxon>
        <taxon>Pezizomycotina</taxon>
        <taxon>Orbiliomycetes</taxon>
        <taxon>Orbiliales</taxon>
        <taxon>Orbiliaceae</taxon>
        <taxon>Orbilia</taxon>
    </lineage>
</organism>
<feature type="region of interest" description="Disordered" evidence="1">
    <location>
        <begin position="183"/>
        <end position="315"/>
    </location>
</feature>
<feature type="compositionally biased region" description="Basic residues" evidence="1">
    <location>
        <begin position="138"/>
        <end position="148"/>
    </location>
</feature>
<feature type="compositionally biased region" description="Basic and acidic residues" evidence="1">
    <location>
        <begin position="213"/>
        <end position="240"/>
    </location>
</feature>
<feature type="compositionally biased region" description="Basic and acidic residues" evidence="1">
    <location>
        <begin position="149"/>
        <end position="171"/>
    </location>
</feature>
<dbReference type="EMBL" id="JAVHNS010000008">
    <property type="protein sequence ID" value="KAK6346279.1"/>
    <property type="molecule type" value="Genomic_DNA"/>
</dbReference>
<evidence type="ECO:0000313" key="3">
    <source>
        <dbReference type="Proteomes" id="UP001373714"/>
    </source>
</evidence>